<sequence>MKLTNKKELLNLLSSKVEPKISIILPIHPETPQVNNNILIYKNLLKDVKKDLELNYPRRDWSNAVEKLDALILDRTLWSNAGPAVLIFATNDDVQICEMNHDVEPKSHVGNTFLIQDLFLQEELTDAPQYIINISRDRINIVDVKTLKAINTEKIYTKFADYYSDFDVDSNLNTGSYGGLNTSNYHGHRSKPEEQEKDQLIYYRYLNRELTKLSKENGYSFIISGLPEVLDTYLNNYGNSSYIYDVIRGSVLNLSQNELKNKLNQLSVDKRMHNAELLQQEYNQADRQDKVLSDVDSINHAITDKRVKSIISFNIGNSYSIDQNKLMLKAALNKINCRVLNANELTDLPNISAIVY</sequence>
<dbReference type="AlphaFoldDB" id="A0A1P8PZZ5"/>
<gene>
    <name evidence="2" type="ORF">BTM29_00645</name>
</gene>
<dbReference type="STRING" id="1847728.BTM29_00645"/>
<dbReference type="EMBL" id="CP019323">
    <property type="protein sequence ID" value="APX71147.1"/>
    <property type="molecule type" value="Genomic_DNA"/>
</dbReference>
<name>A0A1P8PZZ5_9LACO</name>
<accession>A0A1P8PZZ5</accession>
<evidence type="ECO:0000313" key="2">
    <source>
        <dbReference type="EMBL" id="APX71147.1"/>
    </source>
</evidence>
<proteinExistence type="predicted"/>
<organism evidence="2 3">
    <name type="scientific">Companilactobacillus allii</name>
    <dbReference type="NCBI Taxonomy" id="1847728"/>
    <lineage>
        <taxon>Bacteria</taxon>
        <taxon>Bacillati</taxon>
        <taxon>Bacillota</taxon>
        <taxon>Bacilli</taxon>
        <taxon>Lactobacillales</taxon>
        <taxon>Lactobacillaceae</taxon>
        <taxon>Companilactobacillus</taxon>
    </lineage>
</organism>
<evidence type="ECO:0000313" key="3">
    <source>
        <dbReference type="Proteomes" id="UP000187499"/>
    </source>
</evidence>
<dbReference type="OrthoDB" id="2272287at2"/>
<reference evidence="3" key="1">
    <citation type="submission" date="2016-12" db="EMBL/GenBank/DDBJ databases">
        <authorList>
            <person name="Jung M.Y."/>
            <person name="Lee S.H."/>
        </authorList>
    </citation>
    <scope>NUCLEOTIDE SEQUENCE [LARGE SCALE GENOMIC DNA]</scope>
    <source>
        <strain evidence="3">WiKim39</strain>
    </source>
</reference>
<dbReference type="Proteomes" id="UP000187499">
    <property type="component" value="Chromosome"/>
</dbReference>
<evidence type="ECO:0000259" key="1">
    <source>
        <dbReference type="Pfam" id="PF18851"/>
    </source>
</evidence>
<dbReference type="Pfam" id="PF18851">
    <property type="entry name" value="baeRF_family8"/>
    <property type="match status" value="1"/>
</dbReference>
<dbReference type="InterPro" id="IPR040830">
    <property type="entry name" value="Bact_RF_family8"/>
</dbReference>
<protein>
    <recommendedName>
        <fullName evidence="1">Bacterial archaeo-eukaryotic release factor family 8 domain-containing protein</fullName>
    </recommendedName>
</protein>
<keyword evidence="3" id="KW-1185">Reference proteome</keyword>
<feature type="domain" description="Bacterial archaeo-eukaryotic release factor family 8" evidence="1">
    <location>
        <begin position="127"/>
        <end position="275"/>
    </location>
</feature>
<dbReference type="RefSeq" id="WP_076613658.1">
    <property type="nucleotide sequence ID" value="NZ_CP019323.1"/>
</dbReference>
<dbReference type="KEGG" id="lalw:BTM29_00645"/>